<evidence type="ECO:0000256" key="1">
    <source>
        <dbReference type="SAM" id="MobiDB-lite"/>
    </source>
</evidence>
<name>A0A2V1IIH1_9BACT</name>
<evidence type="ECO:0000313" key="3">
    <source>
        <dbReference type="Proteomes" id="UP000244905"/>
    </source>
</evidence>
<keyword evidence="3" id="KW-1185">Reference proteome</keyword>
<feature type="compositionally biased region" description="Basic and acidic residues" evidence="1">
    <location>
        <begin position="88"/>
        <end position="98"/>
    </location>
</feature>
<feature type="compositionally biased region" description="Acidic residues" evidence="1">
    <location>
        <begin position="68"/>
        <end position="80"/>
    </location>
</feature>
<feature type="compositionally biased region" description="Acidic residues" evidence="1">
    <location>
        <begin position="100"/>
        <end position="115"/>
    </location>
</feature>
<protein>
    <submittedName>
        <fullName evidence="2">Uncharacterized protein</fullName>
    </submittedName>
</protein>
<dbReference type="RefSeq" id="WP_107032869.1">
    <property type="nucleotide sequence ID" value="NZ_CAPEJN010000015.1"/>
</dbReference>
<dbReference type="GeneID" id="82526735"/>
<dbReference type="AlphaFoldDB" id="A0A2V1IIH1"/>
<dbReference type="Proteomes" id="UP000244905">
    <property type="component" value="Unassembled WGS sequence"/>
</dbReference>
<reference evidence="3" key="1">
    <citation type="submission" date="2018-02" db="EMBL/GenBank/DDBJ databases">
        <authorList>
            <person name="Clavel T."/>
            <person name="Strowig T."/>
        </authorList>
    </citation>
    <scope>NUCLEOTIDE SEQUENCE [LARGE SCALE GENOMIC DNA]</scope>
    <source>
        <strain evidence="3">DSM 103720</strain>
    </source>
</reference>
<proteinExistence type="predicted"/>
<evidence type="ECO:0000313" key="2">
    <source>
        <dbReference type="EMBL" id="PWB01187.1"/>
    </source>
</evidence>
<comment type="caution">
    <text evidence="2">The sequence shown here is derived from an EMBL/GenBank/DDBJ whole genome shotgun (WGS) entry which is preliminary data.</text>
</comment>
<feature type="region of interest" description="Disordered" evidence="1">
    <location>
        <begin position="68"/>
        <end position="119"/>
    </location>
</feature>
<gene>
    <name evidence="2" type="ORF">C5O23_10335</name>
</gene>
<dbReference type="EMBL" id="PUEC01000024">
    <property type="protein sequence ID" value="PWB01187.1"/>
    <property type="molecule type" value="Genomic_DNA"/>
</dbReference>
<accession>A0A2V1IIH1</accession>
<organism evidence="2 3">
    <name type="scientific">Duncaniella muris</name>
    <dbReference type="NCBI Taxonomy" id="2094150"/>
    <lineage>
        <taxon>Bacteria</taxon>
        <taxon>Pseudomonadati</taxon>
        <taxon>Bacteroidota</taxon>
        <taxon>Bacteroidia</taxon>
        <taxon>Bacteroidales</taxon>
        <taxon>Muribaculaceae</taxon>
        <taxon>Duncaniella</taxon>
    </lineage>
</organism>
<sequence>MMNNDMTGLLNLAYEIEGLLLLRINRGDETPSEMKELLAGKAKLLADALAACDAAVVCDAPAADADAAVEEQEAEAEAEIPAETAAVSHEDADVRTPESEIAESVEAEEKADADEAPSGLTLDEKLARERAADISKAFTLNDRFRFCRELFRNSNEEFKETLEVIGSMADMDEAEEYFYNDLCWDSEKEEVKEFMAIVAKHF</sequence>